<dbReference type="PANTHER" id="PTHR43547:SF2">
    <property type="entry name" value="HYBRID SIGNAL TRANSDUCTION HISTIDINE KINASE C"/>
    <property type="match status" value="1"/>
</dbReference>
<dbReference type="InterPro" id="IPR036097">
    <property type="entry name" value="HisK_dim/P_sf"/>
</dbReference>
<evidence type="ECO:0000256" key="6">
    <source>
        <dbReference type="PROSITE-ProRule" id="PRU00169"/>
    </source>
</evidence>
<evidence type="ECO:0000256" key="5">
    <source>
        <dbReference type="ARBA" id="ARBA00022777"/>
    </source>
</evidence>
<evidence type="ECO:0000256" key="4">
    <source>
        <dbReference type="ARBA" id="ARBA00022679"/>
    </source>
</evidence>
<feature type="modified residue" description="4-aspartylphosphate" evidence="6">
    <location>
        <position position="61"/>
    </location>
</feature>
<dbReference type="SMART" id="SM00448">
    <property type="entry name" value="REC"/>
    <property type="match status" value="1"/>
</dbReference>
<evidence type="ECO:0000256" key="3">
    <source>
        <dbReference type="ARBA" id="ARBA00022553"/>
    </source>
</evidence>
<feature type="domain" description="Histidine kinase" evidence="7">
    <location>
        <begin position="157"/>
        <end position="375"/>
    </location>
</feature>
<evidence type="ECO:0000259" key="7">
    <source>
        <dbReference type="PROSITE" id="PS50109"/>
    </source>
</evidence>
<dbReference type="CDD" id="cd00082">
    <property type="entry name" value="HisKA"/>
    <property type="match status" value="1"/>
</dbReference>
<gene>
    <name evidence="9" type="ORF">U27_00514</name>
</gene>
<dbReference type="GO" id="GO:0000155">
    <property type="term" value="F:phosphorelay sensor kinase activity"/>
    <property type="evidence" value="ECO:0007669"/>
    <property type="project" value="InterPro"/>
</dbReference>
<dbReference type="PANTHER" id="PTHR43547">
    <property type="entry name" value="TWO-COMPONENT HISTIDINE KINASE"/>
    <property type="match status" value="1"/>
</dbReference>
<dbReference type="InterPro" id="IPR011006">
    <property type="entry name" value="CheY-like_superfamily"/>
</dbReference>
<dbReference type="EC" id="2.7.13.3" evidence="2"/>
<feature type="domain" description="Response regulatory" evidence="8">
    <location>
        <begin position="12"/>
        <end position="128"/>
    </location>
</feature>
<dbReference type="SUPFAM" id="SSF47384">
    <property type="entry name" value="Homodimeric domain of signal transducing histidine kinase"/>
    <property type="match status" value="1"/>
</dbReference>
<sequence>MNTLQNTESPATILIVDDLSDNLRLLSGILQNQGYLVRLLREGQMVLPSVLGFPPDIILLDIMMPDLSGHEVCHQLKADERTRDIPVIFLSALHGVADKVKAFAASGVDYITKPFQNEEVLARVKAHLTIRRQQQLIQEQYAALQTLNASKDTFFSIIAHDLRNPFGGFVSMTELLEQQLESWKPEQVKQVVSELRRSAERLFALLENLLTWSRLQRGVMEYRPEPVILYHLVERSVALLNQLATQKDIHLRNLIDPSILVFVDVAMIDTVMRNLISNALKFTPSGGSVTLSASQDDQVVEVAISDTGIGIPAEKIPLLFRIDAKYQRRGTAGEPGTGLGLVLCQELLERHGGQLRVESEIGKGTCFTCTLPKVSR</sequence>
<accession>A0A081C7R2</accession>
<dbReference type="Pfam" id="PF02518">
    <property type="entry name" value="HATPase_c"/>
    <property type="match status" value="1"/>
</dbReference>
<keyword evidence="4" id="KW-0808">Transferase</keyword>
<proteinExistence type="predicted"/>
<dbReference type="InterPro" id="IPR005467">
    <property type="entry name" value="His_kinase_dom"/>
</dbReference>
<dbReference type="SUPFAM" id="SSF55874">
    <property type="entry name" value="ATPase domain of HSP90 chaperone/DNA topoisomerase II/histidine kinase"/>
    <property type="match status" value="1"/>
</dbReference>
<dbReference type="EMBL" id="DF820474">
    <property type="protein sequence ID" value="GAK60617.1"/>
    <property type="molecule type" value="Genomic_DNA"/>
</dbReference>
<dbReference type="InterPro" id="IPR004358">
    <property type="entry name" value="Sig_transdc_His_kin-like_C"/>
</dbReference>
<dbReference type="AlphaFoldDB" id="A0A081C7R2"/>
<reference evidence="9" key="1">
    <citation type="journal article" date="2015" name="PeerJ">
        <title>First genomic representation of candidate bacterial phylum KSB3 points to enhanced environmental sensing as a trigger of wastewater bulking.</title>
        <authorList>
            <person name="Sekiguchi Y."/>
            <person name="Ohashi A."/>
            <person name="Parks D.H."/>
            <person name="Yamauchi T."/>
            <person name="Tyson G.W."/>
            <person name="Hugenholtz P."/>
        </authorList>
    </citation>
    <scope>NUCLEOTIDE SEQUENCE [LARGE SCALE GENOMIC DNA]</scope>
</reference>
<dbReference type="InterPro" id="IPR003661">
    <property type="entry name" value="HisK_dim/P_dom"/>
</dbReference>
<dbReference type="SMART" id="SM00388">
    <property type="entry name" value="HisKA"/>
    <property type="match status" value="1"/>
</dbReference>
<dbReference type="STRING" id="1499967.U27_00514"/>
<dbReference type="Gene3D" id="1.10.287.130">
    <property type="match status" value="1"/>
</dbReference>
<protein>
    <recommendedName>
        <fullName evidence="2">histidine kinase</fullName>
        <ecNumber evidence="2">2.7.13.3</ecNumber>
    </recommendedName>
</protein>
<dbReference type="PROSITE" id="PS50110">
    <property type="entry name" value="RESPONSE_REGULATORY"/>
    <property type="match status" value="1"/>
</dbReference>
<dbReference type="eggNOG" id="COG3437">
    <property type="taxonomic scope" value="Bacteria"/>
</dbReference>
<keyword evidence="5 9" id="KW-0418">Kinase</keyword>
<dbReference type="Proteomes" id="UP000030661">
    <property type="component" value="Unassembled WGS sequence"/>
</dbReference>
<dbReference type="Gene3D" id="3.30.565.10">
    <property type="entry name" value="Histidine kinase-like ATPase, C-terminal domain"/>
    <property type="match status" value="1"/>
</dbReference>
<evidence type="ECO:0000256" key="1">
    <source>
        <dbReference type="ARBA" id="ARBA00000085"/>
    </source>
</evidence>
<dbReference type="Pfam" id="PF00512">
    <property type="entry name" value="HisKA"/>
    <property type="match status" value="1"/>
</dbReference>
<dbReference type="CDD" id="cd19920">
    <property type="entry name" value="REC_PA4781-like"/>
    <property type="match status" value="1"/>
</dbReference>
<keyword evidence="10" id="KW-1185">Reference proteome</keyword>
<dbReference type="SMART" id="SM00387">
    <property type="entry name" value="HATPase_c"/>
    <property type="match status" value="1"/>
</dbReference>
<dbReference type="Gene3D" id="3.40.50.2300">
    <property type="match status" value="1"/>
</dbReference>
<dbReference type="PRINTS" id="PR00344">
    <property type="entry name" value="BCTRLSENSOR"/>
</dbReference>
<dbReference type="HOGENOM" id="CLU_000445_114_72_0"/>
<evidence type="ECO:0000313" key="9">
    <source>
        <dbReference type="EMBL" id="GAK60617.1"/>
    </source>
</evidence>
<organism evidence="9">
    <name type="scientific">Vecturithrix granuli</name>
    <dbReference type="NCBI Taxonomy" id="1499967"/>
    <lineage>
        <taxon>Bacteria</taxon>
        <taxon>Candidatus Moduliflexota</taxon>
        <taxon>Candidatus Vecturitrichia</taxon>
        <taxon>Candidatus Vecturitrichales</taxon>
        <taxon>Candidatus Vecturitrichaceae</taxon>
        <taxon>Candidatus Vecturithrix</taxon>
    </lineage>
</organism>
<dbReference type="InterPro" id="IPR001789">
    <property type="entry name" value="Sig_transdc_resp-reg_receiver"/>
</dbReference>
<evidence type="ECO:0000313" key="10">
    <source>
        <dbReference type="Proteomes" id="UP000030661"/>
    </source>
</evidence>
<dbReference type="eggNOG" id="COG2205">
    <property type="taxonomic scope" value="Bacteria"/>
</dbReference>
<dbReference type="Pfam" id="PF00072">
    <property type="entry name" value="Response_reg"/>
    <property type="match status" value="1"/>
</dbReference>
<comment type="catalytic activity">
    <reaction evidence="1">
        <text>ATP + protein L-histidine = ADP + protein N-phospho-L-histidine.</text>
        <dbReference type="EC" id="2.7.13.3"/>
    </reaction>
</comment>
<dbReference type="InterPro" id="IPR003594">
    <property type="entry name" value="HATPase_dom"/>
</dbReference>
<keyword evidence="3 6" id="KW-0597">Phosphoprotein</keyword>
<evidence type="ECO:0000259" key="8">
    <source>
        <dbReference type="PROSITE" id="PS50110"/>
    </source>
</evidence>
<evidence type="ECO:0000256" key="2">
    <source>
        <dbReference type="ARBA" id="ARBA00012438"/>
    </source>
</evidence>
<name>A0A081C7R2_VECG1</name>
<dbReference type="SUPFAM" id="SSF52172">
    <property type="entry name" value="CheY-like"/>
    <property type="match status" value="1"/>
</dbReference>
<dbReference type="FunFam" id="3.30.565.10:FF:000006">
    <property type="entry name" value="Sensor histidine kinase WalK"/>
    <property type="match status" value="1"/>
</dbReference>
<dbReference type="PROSITE" id="PS50109">
    <property type="entry name" value="HIS_KIN"/>
    <property type="match status" value="1"/>
</dbReference>
<dbReference type="InterPro" id="IPR036890">
    <property type="entry name" value="HATPase_C_sf"/>
</dbReference>